<evidence type="ECO:0000313" key="10">
    <source>
        <dbReference type="EMBL" id="CDH55683.1"/>
    </source>
</evidence>
<dbReference type="AlphaFoldDB" id="A0A068RZW4"/>
<dbReference type="InterPro" id="IPR035952">
    <property type="entry name" value="Rhomboid-like_sf"/>
</dbReference>
<reference evidence="10" key="1">
    <citation type="submission" date="2013-08" db="EMBL/GenBank/DDBJ databases">
        <title>Gene expansion shapes genome architecture in the human pathogen Lichtheimia corymbifera: an evolutionary genomics analysis in the ancient terrestrial Mucorales (Mucoromycotina).</title>
        <authorList>
            <person name="Schwartze V.U."/>
            <person name="Winter S."/>
            <person name="Shelest E."/>
            <person name="Marcet-Houben M."/>
            <person name="Horn F."/>
            <person name="Wehner S."/>
            <person name="Hoffmann K."/>
            <person name="Riege K."/>
            <person name="Sammeth M."/>
            <person name="Nowrousian M."/>
            <person name="Valiante V."/>
            <person name="Linde J."/>
            <person name="Jacobsen I.D."/>
            <person name="Marz M."/>
            <person name="Brakhage A.A."/>
            <person name="Gabaldon T."/>
            <person name="Bocker S."/>
            <person name="Voigt K."/>
        </authorList>
    </citation>
    <scope>NUCLEOTIDE SEQUENCE [LARGE SCALE GENOMIC DNA]</scope>
    <source>
        <strain evidence="10">FSU 9682</strain>
    </source>
</reference>
<comment type="similarity">
    <text evidence="2">Belongs to the peptidase S54 family.</text>
</comment>
<evidence type="ECO:0000256" key="6">
    <source>
        <dbReference type="ARBA" id="ARBA00023136"/>
    </source>
</evidence>
<feature type="transmembrane region" description="Helical" evidence="7">
    <location>
        <begin position="237"/>
        <end position="257"/>
    </location>
</feature>
<feature type="domain" description="Peptidase S54 rhomboid" evidence="9">
    <location>
        <begin position="133"/>
        <end position="290"/>
    </location>
</feature>
<gene>
    <name evidence="10" type="ORF">LCOR_06800.1</name>
</gene>
<dbReference type="Pfam" id="PF01694">
    <property type="entry name" value="Rhomboid"/>
    <property type="match status" value="1"/>
</dbReference>
<evidence type="ECO:0000256" key="2">
    <source>
        <dbReference type="ARBA" id="ARBA00009045"/>
    </source>
</evidence>
<feature type="transmembrane region" description="Helical" evidence="7">
    <location>
        <begin position="85"/>
        <end position="104"/>
    </location>
</feature>
<keyword evidence="4" id="KW-0378">Hydrolase</keyword>
<dbReference type="PANTHER" id="PTHR43731:SF14">
    <property type="entry name" value="PRESENILIN-ASSOCIATED RHOMBOID-LIKE PROTEIN, MITOCHONDRIAL"/>
    <property type="match status" value="1"/>
</dbReference>
<dbReference type="GO" id="GO:0016020">
    <property type="term" value="C:membrane"/>
    <property type="evidence" value="ECO:0007669"/>
    <property type="project" value="UniProtKB-SubCell"/>
</dbReference>
<evidence type="ECO:0000256" key="1">
    <source>
        <dbReference type="ARBA" id="ARBA00004141"/>
    </source>
</evidence>
<dbReference type="InterPro" id="IPR050925">
    <property type="entry name" value="Rhomboid_protease_S54"/>
</dbReference>
<feature type="transmembrane region" description="Helical" evidence="7">
    <location>
        <begin position="212"/>
        <end position="230"/>
    </location>
</feature>
<evidence type="ECO:0000259" key="9">
    <source>
        <dbReference type="Pfam" id="PF01694"/>
    </source>
</evidence>
<feature type="signal peptide" evidence="8">
    <location>
        <begin position="1"/>
        <end position="16"/>
    </location>
</feature>
<evidence type="ECO:0000256" key="5">
    <source>
        <dbReference type="ARBA" id="ARBA00022989"/>
    </source>
</evidence>
<dbReference type="Proteomes" id="UP000027586">
    <property type="component" value="Unassembled WGS sequence"/>
</dbReference>
<comment type="subcellular location">
    <subcellularLocation>
        <location evidence="1">Membrane</location>
        <topology evidence="1">Multi-pass membrane protein</topology>
    </subcellularLocation>
</comment>
<feature type="transmembrane region" description="Helical" evidence="7">
    <location>
        <begin position="174"/>
        <end position="192"/>
    </location>
</feature>
<keyword evidence="3 7" id="KW-0812">Transmembrane</keyword>
<dbReference type="PANTHER" id="PTHR43731">
    <property type="entry name" value="RHOMBOID PROTEASE"/>
    <property type="match status" value="1"/>
</dbReference>
<evidence type="ECO:0000256" key="3">
    <source>
        <dbReference type="ARBA" id="ARBA00022692"/>
    </source>
</evidence>
<dbReference type="OrthoDB" id="418595at2759"/>
<comment type="caution">
    <text evidence="10">The sequence shown here is derived from an EMBL/GenBank/DDBJ whole genome shotgun (WGS) entry which is preliminary data.</text>
</comment>
<keyword evidence="8" id="KW-0732">Signal</keyword>
<evidence type="ECO:0000256" key="8">
    <source>
        <dbReference type="SAM" id="SignalP"/>
    </source>
</evidence>
<keyword evidence="6 7" id="KW-0472">Membrane</keyword>
<organism evidence="10 11">
    <name type="scientific">Lichtheimia corymbifera JMRC:FSU:9682</name>
    <dbReference type="NCBI Taxonomy" id="1263082"/>
    <lineage>
        <taxon>Eukaryota</taxon>
        <taxon>Fungi</taxon>
        <taxon>Fungi incertae sedis</taxon>
        <taxon>Mucoromycota</taxon>
        <taxon>Mucoromycotina</taxon>
        <taxon>Mucoromycetes</taxon>
        <taxon>Mucorales</taxon>
        <taxon>Lichtheimiaceae</taxon>
        <taxon>Lichtheimia</taxon>
    </lineage>
</organism>
<keyword evidence="11" id="KW-1185">Reference proteome</keyword>
<feature type="chain" id="PRO_5001652786" evidence="8">
    <location>
        <begin position="17"/>
        <end position="301"/>
    </location>
</feature>
<dbReference type="GO" id="GO:0004252">
    <property type="term" value="F:serine-type endopeptidase activity"/>
    <property type="evidence" value="ECO:0007669"/>
    <property type="project" value="InterPro"/>
</dbReference>
<dbReference type="Gene3D" id="1.20.1540.10">
    <property type="entry name" value="Rhomboid-like"/>
    <property type="match status" value="1"/>
</dbReference>
<evidence type="ECO:0000256" key="7">
    <source>
        <dbReference type="SAM" id="Phobius"/>
    </source>
</evidence>
<dbReference type="SUPFAM" id="SSF144091">
    <property type="entry name" value="Rhomboid-like"/>
    <property type="match status" value="1"/>
</dbReference>
<accession>A0A068RZW4</accession>
<name>A0A068RZW4_9FUNG</name>
<dbReference type="VEuPathDB" id="FungiDB:LCOR_06800.1"/>
<proteinExistence type="inferred from homology"/>
<keyword evidence="5 7" id="KW-1133">Transmembrane helix</keyword>
<dbReference type="STRING" id="1263082.A0A068RZW4"/>
<dbReference type="GO" id="GO:0006465">
    <property type="term" value="P:signal peptide processing"/>
    <property type="evidence" value="ECO:0007669"/>
    <property type="project" value="TreeGrafter"/>
</dbReference>
<sequence>MVRALLLAYLRPSTLTTTTSAALQRPIVSKLPPAIRHVATTWRVMIRPHYYNQPEKSSLSKALQQQRNPFRQFQRRLDNANPNTVLYTLLGVNGAVFLAWQYAVNSYKTFGDGRWLNFMAANFMNSTEAFKHGRFHTLLTSSISHRDLGHLGLNMLVLYSMGQAAIEALGASRFLLLYSGAGIAASLATLAYRQYIRPMLERKRLVWGNAPFGSLGASGSVMGITTFYACAFPRTTFLLFFVIPMPAIAVVLGVAGYDFYQAFTLKNEVVDSAAHLGGTAYGAAYWFLRVRPLLRAGRWRV</sequence>
<evidence type="ECO:0000256" key="4">
    <source>
        <dbReference type="ARBA" id="ARBA00022801"/>
    </source>
</evidence>
<protein>
    <submittedName>
        <fullName evidence="10">Rhomboid-domain-containing protein</fullName>
    </submittedName>
</protein>
<evidence type="ECO:0000313" key="11">
    <source>
        <dbReference type="Proteomes" id="UP000027586"/>
    </source>
</evidence>
<dbReference type="InterPro" id="IPR022764">
    <property type="entry name" value="Peptidase_S54_rhomboid_dom"/>
</dbReference>
<dbReference type="EMBL" id="CBTN010000032">
    <property type="protein sequence ID" value="CDH55683.1"/>
    <property type="molecule type" value="Genomic_DNA"/>
</dbReference>